<protein>
    <submittedName>
        <fullName evidence="2">Uncharacterized protein</fullName>
    </submittedName>
</protein>
<dbReference type="EMBL" id="CAJJDM010000147">
    <property type="protein sequence ID" value="CAD8110203.1"/>
    <property type="molecule type" value="Genomic_DNA"/>
</dbReference>
<organism evidence="2 3">
    <name type="scientific">Paramecium primaurelia</name>
    <dbReference type="NCBI Taxonomy" id="5886"/>
    <lineage>
        <taxon>Eukaryota</taxon>
        <taxon>Sar</taxon>
        <taxon>Alveolata</taxon>
        <taxon>Ciliophora</taxon>
        <taxon>Intramacronucleata</taxon>
        <taxon>Oligohymenophorea</taxon>
        <taxon>Peniculida</taxon>
        <taxon>Parameciidae</taxon>
        <taxon>Paramecium</taxon>
    </lineage>
</organism>
<feature type="repeat" description="WD" evidence="1">
    <location>
        <begin position="83"/>
        <end position="115"/>
    </location>
</feature>
<gene>
    <name evidence="2" type="ORF">PPRIM_AZ9-3.1.T1430068</name>
</gene>
<dbReference type="InterPro" id="IPR001680">
    <property type="entry name" value="WD40_rpt"/>
</dbReference>
<comment type="caution">
    <text evidence="2">The sequence shown here is derived from an EMBL/GenBank/DDBJ whole genome shotgun (WGS) entry which is preliminary data.</text>
</comment>
<evidence type="ECO:0000256" key="1">
    <source>
        <dbReference type="PROSITE-ProRule" id="PRU00221"/>
    </source>
</evidence>
<dbReference type="GO" id="GO:0016226">
    <property type="term" value="P:iron-sulfur cluster assembly"/>
    <property type="evidence" value="ECO:0007669"/>
    <property type="project" value="TreeGrafter"/>
</dbReference>
<dbReference type="AlphaFoldDB" id="A0A8S1Q4L3"/>
<keyword evidence="3" id="KW-1185">Reference proteome</keyword>
<proteinExistence type="predicted"/>
<accession>A0A8S1Q4L3</accession>
<dbReference type="GO" id="GO:0097361">
    <property type="term" value="C:cytosolic [4Fe-4S] assembly targeting complex"/>
    <property type="evidence" value="ECO:0007669"/>
    <property type="project" value="TreeGrafter"/>
</dbReference>
<evidence type="ECO:0000313" key="2">
    <source>
        <dbReference type="EMBL" id="CAD8110203.1"/>
    </source>
</evidence>
<dbReference type="Pfam" id="PF00400">
    <property type="entry name" value="WD40"/>
    <property type="match status" value="2"/>
</dbReference>
<name>A0A8S1Q4L3_PARPR</name>
<dbReference type="Proteomes" id="UP000688137">
    <property type="component" value="Unassembled WGS sequence"/>
</dbReference>
<dbReference type="PROSITE" id="PS50082">
    <property type="entry name" value="WD_REPEATS_2"/>
    <property type="match status" value="1"/>
</dbReference>
<dbReference type="SMART" id="SM00320">
    <property type="entry name" value="WD40"/>
    <property type="match status" value="1"/>
</dbReference>
<dbReference type="PANTHER" id="PTHR19920">
    <property type="entry name" value="WD40 PROTEIN CIAO1"/>
    <property type="match status" value="1"/>
</dbReference>
<dbReference type="PANTHER" id="PTHR19920:SF0">
    <property type="entry name" value="CYTOSOLIC IRON-SULFUR PROTEIN ASSEMBLY PROTEIN CIAO1-RELATED"/>
    <property type="match status" value="1"/>
</dbReference>
<evidence type="ECO:0000313" key="3">
    <source>
        <dbReference type="Proteomes" id="UP000688137"/>
    </source>
</evidence>
<dbReference type="PROSITE" id="PS50294">
    <property type="entry name" value="WD_REPEATS_REGION"/>
    <property type="match status" value="1"/>
</dbReference>
<keyword evidence="1" id="KW-0853">WD repeat</keyword>
<reference evidence="2" key="1">
    <citation type="submission" date="2021-01" db="EMBL/GenBank/DDBJ databases">
        <authorList>
            <consortium name="Genoscope - CEA"/>
            <person name="William W."/>
        </authorList>
    </citation>
    <scope>NUCLEOTIDE SEQUENCE</scope>
</reference>
<sequence length="196" mass="23469">MKKEQQLQTTLSNYQKILSLFKVIWKHQKNHQLLILLQMKNQQGKLPKKKYVKPQHLIKISTSEELIKVWNFYNGKLELFQTLKGHDKVVTCLYFIRKNNWFISGSRDKTIRLWKEFSNSECGCMQILEGNSFCFNSVIMNQYEDQTSRDDHKIKVWMQESLLSSQQPKWKCYQTLQDHKKNVYSLSLNQAGIWFL</sequence>